<dbReference type="Proteomes" id="UP001055453">
    <property type="component" value="Chromosome"/>
</dbReference>
<keyword evidence="2" id="KW-1185">Reference proteome</keyword>
<protein>
    <submittedName>
        <fullName evidence="1">Uncharacterized protein</fullName>
    </submittedName>
</protein>
<reference evidence="1" key="1">
    <citation type="submission" date="2022-04" db="EMBL/GenBank/DDBJ databases">
        <title>Complete genome sequence of a cyanobacterium, Nostoc sp. SO-36, isolated in Antarctica.</title>
        <authorList>
            <person name="Kanesaki Y."/>
            <person name="Effendi D."/>
            <person name="Sakamoto T."/>
            <person name="Ohtani S."/>
            <person name="Awai K."/>
        </authorList>
    </citation>
    <scope>NUCLEOTIDE SEQUENCE</scope>
    <source>
        <strain evidence="1">SO-36</strain>
    </source>
</reference>
<evidence type="ECO:0000313" key="2">
    <source>
        <dbReference type="Proteomes" id="UP001055453"/>
    </source>
</evidence>
<dbReference type="EMBL" id="AP025732">
    <property type="protein sequence ID" value="BDI19098.1"/>
    <property type="molecule type" value="Genomic_DNA"/>
</dbReference>
<evidence type="ECO:0000313" key="1">
    <source>
        <dbReference type="EMBL" id="BDI19098.1"/>
    </source>
</evidence>
<organism evidence="1 2">
    <name type="scientific">Nostoc cf. commune SO-36</name>
    <dbReference type="NCBI Taxonomy" id="449208"/>
    <lineage>
        <taxon>Bacteria</taxon>
        <taxon>Bacillati</taxon>
        <taxon>Cyanobacteriota</taxon>
        <taxon>Cyanophyceae</taxon>
        <taxon>Nostocales</taxon>
        <taxon>Nostocaceae</taxon>
        <taxon>Nostoc</taxon>
    </lineage>
</organism>
<dbReference type="RefSeq" id="WP_251956573.1">
    <property type="nucleotide sequence ID" value="NZ_AP025732.1"/>
</dbReference>
<sequence length="180" mass="20589">MDDSQPVCFIGDLESDDLILELYEEVGIKDIKLDMQPLKLLINKIRDTSLLSSGIRGAPQIGKVYRSGNCKVFGVLWQSSNGKPHYQGRPIVGIQNLVHQYFDPDTCELINNLPDKKPDIVKFLHNDEISFVNLCYNEKDDLKVDLNEFQRGKLHEILRQVAYEQFLTAVKIIEQTEAQP</sequence>
<name>A0ABM7Z7F7_NOSCO</name>
<gene>
    <name evidence="1" type="ORF">ANSO36C_49000</name>
</gene>
<accession>A0ABM7Z7F7</accession>
<proteinExistence type="predicted"/>